<dbReference type="Proteomes" id="UP000309389">
    <property type="component" value="Unassembled WGS sequence"/>
</dbReference>
<gene>
    <name evidence="2" type="ORF">E5222_13205</name>
</gene>
<evidence type="ECO:0000256" key="1">
    <source>
        <dbReference type="SAM" id="Phobius"/>
    </source>
</evidence>
<dbReference type="OrthoDB" id="7619100at2"/>
<keyword evidence="3" id="KW-1185">Reference proteome</keyword>
<evidence type="ECO:0000313" key="2">
    <source>
        <dbReference type="EMBL" id="TIX49875.1"/>
    </source>
</evidence>
<keyword evidence="1" id="KW-0472">Membrane</keyword>
<keyword evidence="1" id="KW-0812">Transmembrane</keyword>
<accession>A0A4T3F357</accession>
<name>A0A4T3F357_9SPHN</name>
<feature type="transmembrane region" description="Helical" evidence="1">
    <location>
        <begin position="73"/>
        <end position="94"/>
    </location>
</feature>
<feature type="transmembrane region" description="Helical" evidence="1">
    <location>
        <begin position="100"/>
        <end position="124"/>
    </location>
</feature>
<evidence type="ECO:0008006" key="4">
    <source>
        <dbReference type="Google" id="ProtNLM"/>
    </source>
</evidence>
<protein>
    <recommendedName>
        <fullName evidence="4">MFS transporter</fullName>
    </recommendedName>
</protein>
<dbReference type="AlphaFoldDB" id="A0A4T3F357"/>
<keyword evidence="1" id="KW-1133">Transmembrane helix</keyword>
<proteinExistence type="predicted"/>
<dbReference type="EMBL" id="SSHH01000003">
    <property type="protein sequence ID" value="TIX49875.1"/>
    <property type="molecule type" value="Genomic_DNA"/>
</dbReference>
<sequence>MLAVMVVTGLFYLGIVRQIPADAPALAQAGPLIPYVIGVIVLSIIVQVVLAIASPKEAEVPADERERPLLDKAGHWSGVVLGVAVIHGALQYMWTGQGSVMFHWIVGGLILAQIAEYGLQILFLRRGY</sequence>
<feature type="transmembrane region" description="Helical" evidence="1">
    <location>
        <begin position="34"/>
        <end position="53"/>
    </location>
</feature>
<evidence type="ECO:0000313" key="3">
    <source>
        <dbReference type="Proteomes" id="UP000309389"/>
    </source>
</evidence>
<comment type="caution">
    <text evidence="2">The sequence shown here is derived from an EMBL/GenBank/DDBJ whole genome shotgun (WGS) entry which is preliminary data.</text>
</comment>
<reference evidence="2 3" key="1">
    <citation type="submission" date="2019-04" db="EMBL/GenBank/DDBJ databases">
        <title>Altererythrobacter aquimixticola sp. nov., isolated from sediment of junction between the ocean and a freshwater spring.</title>
        <authorList>
            <person name="Yoon J.-H."/>
        </authorList>
    </citation>
    <scope>NUCLEOTIDE SEQUENCE [LARGE SCALE GENOMIC DNA]</scope>
    <source>
        <strain evidence="2 3">SSKS-13</strain>
    </source>
</reference>
<organism evidence="2 3">
    <name type="scientific">Alteraurantiacibacter aquimixticola</name>
    <dbReference type="NCBI Taxonomy" id="2489173"/>
    <lineage>
        <taxon>Bacteria</taxon>
        <taxon>Pseudomonadati</taxon>
        <taxon>Pseudomonadota</taxon>
        <taxon>Alphaproteobacteria</taxon>
        <taxon>Sphingomonadales</taxon>
        <taxon>Erythrobacteraceae</taxon>
        <taxon>Alteraurantiacibacter</taxon>
    </lineage>
</organism>